<dbReference type="OrthoDB" id="5593818at2759"/>
<evidence type="ECO:0000256" key="1">
    <source>
        <dbReference type="ARBA" id="ARBA00024204"/>
    </source>
</evidence>
<keyword evidence="3" id="KW-1185">Reference proteome</keyword>
<dbReference type="PANTHER" id="PTHR31905:SF2">
    <property type="entry name" value="PROTEIN MIX23"/>
    <property type="match status" value="1"/>
</dbReference>
<evidence type="ECO:0000313" key="3">
    <source>
        <dbReference type="Proteomes" id="UP000521943"/>
    </source>
</evidence>
<dbReference type="InterPro" id="IPR019171">
    <property type="entry name" value="MIX23"/>
</dbReference>
<sequence>MSSRNSQLGTLALQAPSTKPHVVHVTPSTCLNLSLFKDILKEYRRLDDAIVMRLNRANAMARDQERGQGHDERTENAQSKACLSVWMELTENWKRRTKLVDYCISVVDHNLDEKHTALKEQTEDAALQRKTKAAIYEDEVYRRQVHNELSVETIVRKRVVDAFQSRCRYFAPPKSDEETRKIWESVNTSGQKR</sequence>
<dbReference type="Proteomes" id="UP000521943">
    <property type="component" value="Unassembled WGS sequence"/>
</dbReference>
<gene>
    <name evidence="2" type="ORF">DFP72DRAFT_957158</name>
</gene>
<proteinExistence type="inferred from homology"/>
<name>A0A8H6IE80_9AGAR</name>
<dbReference type="EMBL" id="JACGCI010000007">
    <property type="protein sequence ID" value="KAF6762623.1"/>
    <property type="molecule type" value="Genomic_DNA"/>
</dbReference>
<dbReference type="Pfam" id="PF09774">
    <property type="entry name" value="MIX23"/>
    <property type="match status" value="1"/>
</dbReference>
<organism evidence="2 3">
    <name type="scientific">Ephemerocybe angulata</name>
    <dbReference type="NCBI Taxonomy" id="980116"/>
    <lineage>
        <taxon>Eukaryota</taxon>
        <taxon>Fungi</taxon>
        <taxon>Dikarya</taxon>
        <taxon>Basidiomycota</taxon>
        <taxon>Agaricomycotina</taxon>
        <taxon>Agaricomycetes</taxon>
        <taxon>Agaricomycetidae</taxon>
        <taxon>Agaricales</taxon>
        <taxon>Agaricineae</taxon>
        <taxon>Psathyrellaceae</taxon>
        <taxon>Ephemerocybe</taxon>
    </lineage>
</organism>
<comment type="similarity">
    <text evidence="1">Belongs to the MIX23 family.</text>
</comment>
<dbReference type="AlphaFoldDB" id="A0A8H6IE80"/>
<reference evidence="2 3" key="1">
    <citation type="submission" date="2020-07" db="EMBL/GenBank/DDBJ databases">
        <title>Comparative genomics of pyrophilous fungi reveals a link between fire events and developmental genes.</title>
        <authorList>
            <consortium name="DOE Joint Genome Institute"/>
            <person name="Steindorff A.S."/>
            <person name="Carver A."/>
            <person name="Calhoun S."/>
            <person name="Stillman K."/>
            <person name="Liu H."/>
            <person name="Lipzen A."/>
            <person name="Pangilinan J."/>
            <person name="Labutti K."/>
            <person name="Bruns T.D."/>
            <person name="Grigoriev I.V."/>
        </authorList>
    </citation>
    <scope>NUCLEOTIDE SEQUENCE [LARGE SCALE GENOMIC DNA]</scope>
    <source>
        <strain evidence="2 3">CBS 144469</strain>
    </source>
</reference>
<dbReference type="PANTHER" id="PTHR31905">
    <property type="entry name" value="COILED-COIL DOMAIN-CONTAINING PROTEIN 58"/>
    <property type="match status" value="1"/>
</dbReference>
<comment type="caution">
    <text evidence="2">The sequence shown here is derived from an EMBL/GenBank/DDBJ whole genome shotgun (WGS) entry which is preliminary data.</text>
</comment>
<protein>
    <submittedName>
        <fullName evidence="2">Caffeine-induced death protein 2-domain-containing protein</fullName>
    </submittedName>
</protein>
<evidence type="ECO:0000313" key="2">
    <source>
        <dbReference type="EMBL" id="KAF6762623.1"/>
    </source>
</evidence>
<accession>A0A8H6IE80</accession>
<dbReference type="GO" id="GO:0005758">
    <property type="term" value="C:mitochondrial intermembrane space"/>
    <property type="evidence" value="ECO:0007669"/>
    <property type="project" value="InterPro"/>
</dbReference>